<evidence type="ECO:0000313" key="5">
    <source>
        <dbReference type="EMBL" id="RGP72491.1"/>
    </source>
</evidence>
<organism evidence="5 6">
    <name type="scientific">Fusarium sporotrichioides</name>
    <dbReference type="NCBI Taxonomy" id="5514"/>
    <lineage>
        <taxon>Eukaryota</taxon>
        <taxon>Fungi</taxon>
        <taxon>Dikarya</taxon>
        <taxon>Ascomycota</taxon>
        <taxon>Pezizomycotina</taxon>
        <taxon>Sordariomycetes</taxon>
        <taxon>Hypocreomycetidae</taxon>
        <taxon>Hypocreales</taxon>
        <taxon>Nectriaceae</taxon>
        <taxon>Fusarium</taxon>
    </lineage>
</organism>
<dbReference type="Gene3D" id="3.40.50.1820">
    <property type="entry name" value="alpha/beta hydrolase"/>
    <property type="match status" value="1"/>
</dbReference>
<evidence type="ECO:0000256" key="2">
    <source>
        <dbReference type="ARBA" id="ARBA00022801"/>
    </source>
</evidence>
<feature type="domain" description="Epoxide hydrolase N-terminal" evidence="4">
    <location>
        <begin position="16"/>
        <end position="127"/>
    </location>
</feature>
<feature type="active site" description="Proton donor" evidence="3">
    <location>
        <position position="315"/>
    </location>
</feature>
<protein>
    <submittedName>
        <fullName evidence="5">Microsomal epoxide hydrolase</fullName>
    </submittedName>
</protein>
<accession>A0A395SJC6</accession>
<gene>
    <name evidence="5" type="ORF">FSPOR_2702</name>
</gene>
<comment type="caution">
    <text evidence="5">The sequence shown here is derived from an EMBL/GenBank/DDBJ whole genome shotgun (WGS) entry which is preliminary data.</text>
</comment>
<dbReference type="Pfam" id="PF06441">
    <property type="entry name" value="EHN"/>
    <property type="match status" value="1"/>
</dbReference>
<sequence length="399" mass="44620">MADNYAQIPSGALTKPKPFQVSTDDEEVDELKLLIKLGKIAPPNYESTQKDHNYGVTHQWLTDAKAAWMKFDWRAAEKHINSYNHWKMPVHDKEGDFDIHFTGIFSTKSDAIPVVMVHGWPGSFLEFLKILSILKNRYTSETLPYHIIIPSLPGWAFSSKPPMDKDFRIQDASRMINTLMVQLGFGSGYVAQGGDLGSRVARILAADYKECKAFHINLCMIPEPAGVTGEITEAEKKALERGETFKNHGTAYSLAHATRPSTIGLVLSSSPLALLAWIGEKFLEWTDEDPPIDEILTSVSLYWFTDTFPTSIYGYRQLARPGGPPYVEEPKVNKPLGYSWFPLEIAPKPVAWAATMGNLVSYKRHESGGHFAAQERPGELLGDVEEFVKQIIADGSFKI</sequence>
<dbReference type="PANTHER" id="PTHR21661:SF39">
    <property type="entry name" value="HYDROLASE, PUTATIVE (AFU_ORTHOLOGUE AFUA_3G08960)-RELATED"/>
    <property type="match status" value="1"/>
</dbReference>
<dbReference type="GO" id="GO:0097176">
    <property type="term" value="P:epoxide metabolic process"/>
    <property type="evidence" value="ECO:0007669"/>
    <property type="project" value="TreeGrafter"/>
</dbReference>
<reference evidence="5 6" key="1">
    <citation type="journal article" date="2018" name="PLoS Pathog.">
        <title>Evolution of structural diversity of trichothecenes, a family of toxins produced by plant pathogenic and entomopathogenic fungi.</title>
        <authorList>
            <person name="Proctor R.H."/>
            <person name="McCormick S.P."/>
            <person name="Kim H.S."/>
            <person name="Cardoza R.E."/>
            <person name="Stanley A.M."/>
            <person name="Lindo L."/>
            <person name="Kelly A."/>
            <person name="Brown D.W."/>
            <person name="Lee T."/>
            <person name="Vaughan M.M."/>
            <person name="Alexander N.J."/>
            <person name="Busman M."/>
            <person name="Gutierrez S."/>
        </authorList>
    </citation>
    <scope>NUCLEOTIDE SEQUENCE [LARGE SCALE GENOMIC DNA]</scope>
    <source>
        <strain evidence="5 6">NRRL 3299</strain>
    </source>
</reference>
<evidence type="ECO:0000313" key="6">
    <source>
        <dbReference type="Proteomes" id="UP000266152"/>
    </source>
</evidence>
<keyword evidence="6" id="KW-1185">Reference proteome</keyword>
<dbReference type="InterPro" id="IPR010497">
    <property type="entry name" value="Epoxide_hydro_N"/>
</dbReference>
<dbReference type="EMBL" id="PXOF01000034">
    <property type="protein sequence ID" value="RGP72491.1"/>
    <property type="molecule type" value="Genomic_DNA"/>
</dbReference>
<feature type="active site" description="Nucleophile" evidence="3">
    <location>
        <position position="195"/>
    </location>
</feature>
<dbReference type="PIRSF" id="PIRSF001112">
    <property type="entry name" value="Epoxide_hydrolase"/>
    <property type="match status" value="1"/>
</dbReference>
<dbReference type="InterPro" id="IPR016292">
    <property type="entry name" value="Epoxide_hydrolase"/>
</dbReference>
<dbReference type="InterPro" id="IPR029058">
    <property type="entry name" value="AB_hydrolase_fold"/>
</dbReference>
<dbReference type="PANTHER" id="PTHR21661">
    <property type="entry name" value="EPOXIDE HYDROLASE 1-RELATED"/>
    <property type="match status" value="1"/>
</dbReference>
<dbReference type="GO" id="GO:0004301">
    <property type="term" value="F:epoxide hydrolase activity"/>
    <property type="evidence" value="ECO:0007669"/>
    <property type="project" value="TreeGrafter"/>
</dbReference>
<dbReference type="SUPFAM" id="SSF53474">
    <property type="entry name" value="alpha/beta-Hydrolases"/>
    <property type="match status" value="1"/>
</dbReference>
<dbReference type="AlphaFoldDB" id="A0A395SJC6"/>
<keyword evidence="2 5" id="KW-0378">Hydrolase</keyword>
<name>A0A395SJC6_FUSSP</name>
<evidence type="ECO:0000256" key="3">
    <source>
        <dbReference type="PIRSR" id="PIRSR001112-1"/>
    </source>
</evidence>
<proteinExistence type="inferred from homology"/>
<dbReference type="PRINTS" id="PR00412">
    <property type="entry name" value="EPOXHYDRLASE"/>
</dbReference>
<evidence type="ECO:0000256" key="1">
    <source>
        <dbReference type="ARBA" id="ARBA00010088"/>
    </source>
</evidence>
<feature type="active site" description="Proton acceptor" evidence="3">
    <location>
        <position position="370"/>
    </location>
</feature>
<evidence type="ECO:0000259" key="4">
    <source>
        <dbReference type="Pfam" id="PF06441"/>
    </source>
</evidence>
<dbReference type="InterPro" id="IPR000639">
    <property type="entry name" value="Epox_hydrolase-like"/>
</dbReference>
<comment type="similarity">
    <text evidence="1">Belongs to the peptidase S33 family.</text>
</comment>
<dbReference type="Proteomes" id="UP000266152">
    <property type="component" value="Unassembled WGS sequence"/>
</dbReference>
<dbReference type="STRING" id="5514.A0A395SJC6"/>